<accession>A0A543HSK6</accession>
<name>A0A543HSK6_9MICO</name>
<dbReference type="PANTHER" id="PTHR23077:SF171">
    <property type="entry name" value="NUCLEAR VALOSIN-CONTAINING PROTEIN-LIKE"/>
    <property type="match status" value="1"/>
</dbReference>
<sequence>MSASWWAQLTAAVAFNGYGRVTAHRCEAGGIDDVEHRLGGLMAQDDNFLEVIAAEVAHDPQNMALREDFITLLLQHDVDRAAQEVTAFEAHGGDPARVGLLRARVMATRLRGATSAPPGPVEPDPASVVAPAAHDLVDDDLDQEDDLDHPALWDAERPTVTLSDVAGLADVKQHLDSTFLAPLRNPELAAAFGQKPGGSLLMYGPPGCGKTFIAKAIAGDLGASFIHVTLADLLSKWIGDSEKAIQSVFRDARAAGTCVIFFDEFDALGGRRTSGSGSQWTRMVVTQLLEELDGVTSNNDGVYFLAATNRPWDIDPALRRPGRIDKTVLVLPPDAVARAAILQGDLEGKPADGVDVTKVAAATEGFSGADISQVATIALQQSLTASMSAGAIVPVTTQALLDAAASLTPSTTSWFDQITPVLDYGIDDGTFAQLRAYRVKNGMR</sequence>
<feature type="domain" description="AAA+ ATPase" evidence="4">
    <location>
        <begin position="196"/>
        <end position="334"/>
    </location>
</feature>
<dbReference type="PANTHER" id="PTHR23077">
    <property type="entry name" value="AAA-FAMILY ATPASE"/>
    <property type="match status" value="1"/>
</dbReference>
<dbReference type="SMART" id="SM00382">
    <property type="entry name" value="AAA"/>
    <property type="match status" value="1"/>
</dbReference>
<dbReference type="Proteomes" id="UP000318331">
    <property type="component" value="Unassembled WGS sequence"/>
</dbReference>
<dbReference type="Pfam" id="PF00004">
    <property type="entry name" value="AAA"/>
    <property type="match status" value="1"/>
</dbReference>
<keyword evidence="1" id="KW-0547">Nucleotide-binding</keyword>
<evidence type="ECO:0000313" key="6">
    <source>
        <dbReference type="Proteomes" id="UP000318331"/>
    </source>
</evidence>
<evidence type="ECO:0000256" key="2">
    <source>
        <dbReference type="ARBA" id="ARBA00022840"/>
    </source>
</evidence>
<dbReference type="InterPro" id="IPR027417">
    <property type="entry name" value="P-loop_NTPase"/>
</dbReference>
<reference evidence="5 6" key="1">
    <citation type="submission" date="2019-06" db="EMBL/GenBank/DDBJ databases">
        <title>Sequencing the genomes of 1000 actinobacteria strains.</title>
        <authorList>
            <person name="Klenk H.-P."/>
        </authorList>
    </citation>
    <scope>NUCLEOTIDE SEQUENCE [LARGE SCALE GENOMIC DNA]</scope>
    <source>
        <strain evidence="5 6">DSM 18031</strain>
    </source>
</reference>
<evidence type="ECO:0000259" key="4">
    <source>
        <dbReference type="SMART" id="SM00382"/>
    </source>
</evidence>
<evidence type="ECO:0000256" key="3">
    <source>
        <dbReference type="ARBA" id="ARBA00023054"/>
    </source>
</evidence>
<dbReference type="AlphaFoldDB" id="A0A543HSK6"/>
<evidence type="ECO:0000313" key="5">
    <source>
        <dbReference type="EMBL" id="TQM61318.1"/>
    </source>
</evidence>
<keyword evidence="2" id="KW-0067">ATP-binding</keyword>
<dbReference type="InterPro" id="IPR003959">
    <property type="entry name" value="ATPase_AAA_core"/>
</dbReference>
<protein>
    <submittedName>
        <fullName evidence="5">ATPase family protein associated with various cellular activities (AAA)</fullName>
    </submittedName>
</protein>
<dbReference type="GO" id="GO:0005524">
    <property type="term" value="F:ATP binding"/>
    <property type="evidence" value="ECO:0007669"/>
    <property type="project" value="UniProtKB-KW"/>
</dbReference>
<organism evidence="5 6">
    <name type="scientific">Klugiella xanthotipulae</name>
    <dbReference type="NCBI Taxonomy" id="244735"/>
    <lineage>
        <taxon>Bacteria</taxon>
        <taxon>Bacillati</taxon>
        <taxon>Actinomycetota</taxon>
        <taxon>Actinomycetes</taxon>
        <taxon>Micrococcales</taxon>
        <taxon>Microbacteriaceae</taxon>
        <taxon>Klugiella</taxon>
    </lineage>
</organism>
<comment type="caution">
    <text evidence="5">The sequence shown here is derived from an EMBL/GenBank/DDBJ whole genome shotgun (WGS) entry which is preliminary data.</text>
</comment>
<dbReference type="InterPro" id="IPR003593">
    <property type="entry name" value="AAA+_ATPase"/>
</dbReference>
<dbReference type="Gene3D" id="1.10.8.60">
    <property type="match status" value="1"/>
</dbReference>
<proteinExistence type="predicted"/>
<evidence type="ECO:0000256" key="1">
    <source>
        <dbReference type="ARBA" id="ARBA00022741"/>
    </source>
</evidence>
<dbReference type="Gene3D" id="3.40.50.300">
    <property type="entry name" value="P-loop containing nucleotide triphosphate hydrolases"/>
    <property type="match status" value="1"/>
</dbReference>
<keyword evidence="3" id="KW-0175">Coiled coil</keyword>
<dbReference type="EMBL" id="VFPN01000003">
    <property type="protein sequence ID" value="TQM61318.1"/>
    <property type="molecule type" value="Genomic_DNA"/>
</dbReference>
<dbReference type="FunFam" id="3.40.50.300:FF:001025">
    <property type="entry name" value="ATPase family, AAA domain-containing 2B"/>
    <property type="match status" value="1"/>
</dbReference>
<dbReference type="GO" id="GO:0016887">
    <property type="term" value="F:ATP hydrolysis activity"/>
    <property type="evidence" value="ECO:0007669"/>
    <property type="project" value="InterPro"/>
</dbReference>
<gene>
    <name evidence="5" type="ORF">FB466_2267</name>
</gene>
<keyword evidence="6" id="KW-1185">Reference proteome</keyword>
<dbReference type="SUPFAM" id="SSF52540">
    <property type="entry name" value="P-loop containing nucleoside triphosphate hydrolases"/>
    <property type="match status" value="1"/>
</dbReference>
<dbReference type="InterPro" id="IPR050168">
    <property type="entry name" value="AAA_ATPase_domain"/>
</dbReference>